<gene>
    <name evidence="1" type="ORF">M9H77_17100</name>
</gene>
<accession>A0ACC0B3N1</accession>
<sequence>MEENHISESGGEVMLNDGSSKEGELREGSDDAEELQEPRGQETEQVLPISIRKLEMHDTARLRPSKSVRISKVQIGRSDKLGCLPRDCRNYVQKLRRLNIGAGDADCINRMFIRMHKKNIAYEEFNDVVYVDSAYLVNRSKMPNWLAAIAGDAPAVIMTGQCESIGECN</sequence>
<dbReference type="Proteomes" id="UP001060085">
    <property type="component" value="Linkage Group LG04"/>
</dbReference>
<proteinExistence type="predicted"/>
<protein>
    <submittedName>
        <fullName evidence="1">Uncharacterized protein</fullName>
    </submittedName>
</protein>
<evidence type="ECO:0000313" key="2">
    <source>
        <dbReference type="Proteomes" id="UP001060085"/>
    </source>
</evidence>
<organism evidence="1 2">
    <name type="scientific">Catharanthus roseus</name>
    <name type="common">Madagascar periwinkle</name>
    <name type="synonym">Vinca rosea</name>
    <dbReference type="NCBI Taxonomy" id="4058"/>
    <lineage>
        <taxon>Eukaryota</taxon>
        <taxon>Viridiplantae</taxon>
        <taxon>Streptophyta</taxon>
        <taxon>Embryophyta</taxon>
        <taxon>Tracheophyta</taxon>
        <taxon>Spermatophyta</taxon>
        <taxon>Magnoliopsida</taxon>
        <taxon>eudicotyledons</taxon>
        <taxon>Gunneridae</taxon>
        <taxon>Pentapetalae</taxon>
        <taxon>asterids</taxon>
        <taxon>lamiids</taxon>
        <taxon>Gentianales</taxon>
        <taxon>Apocynaceae</taxon>
        <taxon>Rauvolfioideae</taxon>
        <taxon>Vinceae</taxon>
        <taxon>Catharanthinae</taxon>
        <taxon>Catharanthus</taxon>
    </lineage>
</organism>
<keyword evidence="2" id="KW-1185">Reference proteome</keyword>
<comment type="caution">
    <text evidence="1">The sequence shown here is derived from an EMBL/GenBank/DDBJ whole genome shotgun (WGS) entry which is preliminary data.</text>
</comment>
<evidence type="ECO:0000313" key="1">
    <source>
        <dbReference type="EMBL" id="KAI5667247.1"/>
    </source>
</evidence>
<name>A0ACC0B3N1_CATRO</name>
<dbReference type="EMBL" id="CM044704">
    <property type="protein sequence ID" value="KAI5667247.1"/>
    <property type="molecule type" value="Genomic_DNA"/>
</dbReference>
<reference evidence="2" key="1">
    <citation type="journal article" date="2023" name="Nat. Plants">
        <title>Single-cell RNA sequencing provides a high-resolution roadmap for understanding the multicellular compartmentation of specialized metabolism.</title>
        <authorList>
            <person name="Sun S."/>
            <person name="Shen X."/>
            <person name="Li Y."/>
            <person name="Li Y."/>
            <person name="Wang S."/>
            <person name="Li R."/>
            <person name="Zhang H."/>
            <person name="Shen G."/>
            <person name="Guo B."/>
            <person name="Wei J."/>
            <person name="Xu J."/>
            <person name="St-Pierre B."/>
            <person name="Chen S."/>
            <person name="Sun C."/>
        </authorList>
    </citation>
    <scope>NUCLEOTIDE SEQUENCE [LARGE SCALE GENOMIC DNA]</scope>
</reference>